<evidence type="ECO:0000313" key="13">
    <source>
        <dbReference type="EMBL" id="MBD7913041.1"/>
    </source>
</evidence>
<comment type="catalytic activity">
    <reaction evidence="8 9 10">
        <text>2-[(2R,5Z)-2-carboxy-4-methylthiazol-5(2H)-ylidene]ethyl phosphate + 4-amino-2-methyl-5-(diphosphooxymethyl)pyrimidine + 2 H(+) = thiamine phosphate + CO2 + diphosphate</text>
        <dbReference type="Rhea" id="RHEA:47844"/>
        <dbReference type="ChEBI" id="CHEBI:15378"/>
        <dbReference type="ChEBI" id="CHEBI:16526"/>
        <dbReference type="ChEBI" id="CHEBI:33019"/>
        <dbReference type="ChEBI" id="CHEBI:37575"/>
        <dbReference type="ChEBI" id="CHEBI:57841"/>
        <dbReference type="ChEBI" id="CHEBI:62899"/>
        <dbReference type="EC" id="2.5.1.3"/>
    </reaction>
</comment>
<feature type="binding site" evidence="9">
    <location>
        <position position="73"/>
    </location>
    <ligand>
        <name>Mg(2+)</name>
        <dbReference type="ChEBI" id="CHEBI:18420"/>
    </ligand>
</feature>
<dbReference type="EC" id="2.5.1.3" evidence="9"/>
<sequence length="213" mass="22958">MDKSVIDYSLYLVTDRSVLKGRNLSKAVEESILGGVTLVQLREKEISSLDFYKIAKEIKVVTDKYNIPLIINDRLDIAQTIDASGVHLGQSDIPCKVAREILGKDKLVGVSAHNLDEALKAQADGADYIGCGAAFATSTKEDTVKVTYDSLKEIKSKLCIPVVAIGGINDKNVNELSGSGIDGIAVVSAILQKQNIRNTTKELKSILNANLGR</sequence>
<comment type="pathway">
    <text evidence="1 9 11">Cofactor biosynthesis; thiamine diphosphate biosynthesis; thiamine phosphate from 4-amino-2-methyl-5-diphosphomethylpyrimidine and 4-methyl-5-(2-phosphoethyl)-thiazole: step 1/1.</text>
</comment>
<evidence type="ECO:0000256" key="8">
    <source>
        <dbReference type="ARBA" id="ARBA00047883"/>
    </source>
</evidence>
<dbReference type="InterPro" id="IPR013785">
    <property type="entry name" value="Aldolase_TIM"/>
</dbReference>
<evidence type="ECO:0000256" key="11">
    <source>
        <dbReference type="RuleBase" id="RU004253"/>
    </source>
</evidence>
<protein>
    <recommendedName>
        <fullName evidence="9">Thiamine-phosphate synthase</fullName>
        <shortName evidence="9">TP synthase</shortName>
        <shortName evidence="9">TPS</shortName>
        <ecNumber evidence="9">2.5.1.3</ecNumber>
    </recommendedName>
    <alternativeName>
        <fullName evidence="9">Thiamine-phosphate pyrophosphorylase</fullName>
        <shortName evidence="9">TMP pyrophosphorylase</shortName>
        <shortName evidence="9">TMP-PPase</shortName>
    </alternativeName>
</protein>
<evidence type="ECO:0000313" key="14">
    <source>
        <dbReference type="Proteomes" id="UP000627781"/>
    </source>
</evidence>
<evidence type="ECO:0000256" key="5">
    <source>
        <dbReference type="ARBA" id="ARBA00022977"/>
    </source>
</evidence>
<keyword evidence="14" id="KW-1185">Reference proteome</keyword>
<evidence type="ECO:0000256" key="2">
    <source>
        <dbReference type="ARBA" id="ARBA00022679"/>
    </source>
</evidence>
<feature type="binding site" evidence="9">
    <location>
        <position position="140"/>
    </location>
    <ligand>
        <name>4-amino-2-methyl-5-(diphosphooxymethyl)pyrimidine</name>
        <dbReference type="ChEBI" id="CHEBI:57841"/>
    </ligand>
</feature>
<dbReference type="HAMAP" id="MF_00097">
    <property type="entry name" value="TMP_synthase"/>
    <property type="match status" value="1"/>
</dbReference>
<evidence type="ECO:0000256" key="6">
    <source>
        <dbReference type="ARBA" id="ARBA00047334"/>
    </source>
</evidence>
<feature type="binding site" evidence="9">
    <location>
        <position position="111"/>
    </location>
    <ligand>
        <name>4-amino-2-methyl-5-(diphosphooxymethyl)pyrimidine</name>
        <dbReference type="ChEBI" id="CHEBI:57841"/>
    </ligand>
</feature>
<comment type="similarity">
    <text evidence="9 10">Belongs to the thiamine-phosphate synthase family.</text>
</comment>
<dbReference type="InterPro" id="IPR036206">
    <property type="entry name" value="ThiamineP_synth_sf"/>
</dbReference>
<feature type="binding site" evidence="9">
    <location>
        <begin position="187"/>
        <end position="188"/>
    </location>
    <ligand>
        <name>2-[(2R,5Z)-2-carboxy-4-methylthiazol-5(2H)-ylidene]ethyl phosphate</name>
        <dbReference type="ChEBI" id="CHEBI:62899"/>
    </ligand>
</feature>
<feature type="binding site" evidence="9">
    <location>
        <begin position="40"/>
        <end position="44"/>
    </location>
    <ligand>
        <name>4-amino-2-methyl-5-(diphosphooxymethyl)pyrimidine</name>
        <dbReference type="ChEBI" id="CHEBI:57841"/>
    </ligand>
</feature>
<dbReference type="CDD" id="cd00564">
    <property type="entry name" value="TMP_TenI"/>
    <property type="match status" value="1"/>
</dbReference>
<dbReference type="EMBL" id="JACSRA010000033">
    <property type="protein sequence ID" value="MBD7913041.1"/>
    <property type="molecule type" value="Genomic_DNA"/>
</dbReference>
<dbReference type="Proteomes" id="UP000627781">
    <property type="component" value="Unassembled WGS sequence"/>
</dbReference>
<dbReference type="PANTHER" id="PTHR20857">
    <property type="entry name" value="THIAMINE-PHOSPHATE PYROPHOSPHORYLASE"/>
    <property type="match status" value="1"/>
</dbReference>
<feature type="domain" description="Thiamine phosphate synthase/TenI" evidence="12">
    <location>
        <begin position="10"/>
        <end position="190"/>
    </location>
</feature>
<feature type="binding site" evidence="9">
    <location>
        <position position="92"/>
    </location>
    <ligand>
        <name>Mg(2+)</name>
        <dbReference type="ChEBI" id="CHEBI:18420"/>
    </ligand>
</feature>
<comment type="catalytic activity">
    <reaction evidence="6 9 10">
        <text>4-methyl-5-(2-phosphooxyethyl)-thiazole + 4-amino-2-methyl-5-(diphosphooxymethyl)pyrimidine + H(+) = thiamine phosphate + diphosphate</text>
        <dbReference type="Rhea" id="RHEA:22328"/>
        <dbReference type="ChEBI" id="CHEBI:15378"/>
        <dbReference type="ChEBI" id="CHEBI:33019"/>
        <dbReference type="ChEBI" id="CHEBI:37575"/>
        <dbReference type="ChEBI" id="CHEBI:57841"/>
        <dbReference type="ChEBI" id="CHEBI:58296"/>
        <dbReference type="EC" id="2.5.1.3"/>
    </reaction>
</comment>
<evidence type="ECO:0000256" key="10">
    <source>
        <dbReference type="RuleBase" id="RU003826"/>
    </source>
</evidence>
<comment type="cofactor">
    <cofactor evidence="9">
        <name>Mg(2+)</name>
        <dbReference type="ChEBI" id="CHEBI:18420"/>
    </cofactor>
    <text evidence="9">Binds 1 Mg(2+) ion per subunit.</text>
</comment>
<comment type="function">
    <text evidence="9">Condenses 4-methyl-5-(beta-hydroxyethyl)thiazole monophosphate (THZ-P) and 2-methyl-4-amino-5-hydroxymethyl pyrimidine pyrophosphate (HMP-PP) to form thiamine monophosphate (TMP).</text>
</comment>
<name>A0ABR8PXZ4_9CLOT</name>
<evidence type="ECO:0000259" key="12">
    <source>
        <dbReference type="Pfam" id="PF02581"/>
    </source>
</evidence>
<keyword evidence="4 9" id="KW-0460">Magnesium</keyword>
<comment type="catalytic activity">
    <reaction evidence="7 9 10">
        <text>2-(2-carboxy-4-methylthiazol-5-yl)ethyl phosphate + 4-amino-2-methyl-5-(diphosphooxymethyl)pyrimidine + 2 H(+) = thiamine phosphate + CO2 + diphosphate</text>
        <dbReference type="Rhea" id="RHEA:47848"/>
        <dbReference type="ChEBI" id="CHEBI:15378"/>
        <dbReference type="ChEBI" id="CHEBI:16526"/>
        <dbReference type="ChEBI" id="CHEBI:33019"/>
        <dbReference type="ChEBI" id="CHEBI:37575"/>
        <dbReference type="ChEBI" id="CHEBI:57841"/>
        <dbReference type="ChEBI" id="CHEBI:62890"/>
        <dbReference type="EC" id="2.5.1.3"/>
    </reaction>
</comment>
<evidence type="ECO:0000256" key="9">
    <source>
        <dbReference type="HAMAP-Rule" id="MF_00097"/>
    </source>
</evidence>
<accession>A0ABR8PXZ4</accession>
<reference evidence="13 14" key="1">
    <citation type="submission" date="2020-08" db="EMBL/GenBank/DDBJ databases">
        <title>A Genomic Blueprint of the Chicken Gut Microbiome.</title>
        <authorList>
            <person name="Gilroy R."/>
            <person name="Ravi A."/>
            <person name="Getino M."/>
            <person name="Pursley I."/>
            <person name="Horton D.L."/>
            <person name="Alikhan N.-F."/>
            <person name="Baker D."/>
            <person name="Gharbi K."/>
            <person name="Hall N."/>
            <person name="Watson M."/>
            <person name="Adriaenssens E.M."/>
            <person name="Foster-Nyarko E."/>
            <person name="Jarju S."/>
            <person name="Secka A."/>
            <person name="Antonio M."/>
            <person name="Oren A."/>
            <person name="Chaudhuri R."/>
            <person name="La Ragione R.M."/>
            <person name="Hildebrand F."/>
            <person name="Pallen M.J."/>
        </authorList>
    </citation>
    <scope>NUCLEOTIDE SEQUENCE [LARGE SCALE GENOMIC DNA]</scope>
    <source>
        <strain evidence="13 14">Sa3CVN1</strain>
    </source>
</reference>
<keyword evidence="5 9" id="KW-0784">Thiamine biosynthesis</keyword>
<dbReference type="NCBIfam" id="TIGR00693">
    <property type="entry name" value="thiE"/>
    <property type="match status" value="1"/>
</dbReference>
<evidence type="ECO:0000256" key="4">
    <source>
        <dbReference type="ARBA" id="ARBA00022842"/>
    </source>
</evidence>
<dbReference type="GO" id="GO:0004789">
    <property type="term" value="F:thiamine-phosphate diphosphorylase activity"/>
    <property type="evidence" value="ECO:0007669"/>
    <property type="project" value="UniProtKB-EC"/>
</dbReference>
<evidence type="ECO:0000256" key="3">
    <source>
        <dbReference type="ARBA" id="ARBA00022723"/>
    </source>
</evidence>
<feature type="binding site" evidence="9">
    <location>
        <begin position="137"/>
        <end position="139"/>
    </location>
    <ligand>
        <name>2-[(2R,5Z)-2-carboxy-4-methylthiazol-5(2H)-ylidene]ethyl phosphate</name>
        <dbReference type="ChEBI" id="CHEBI:62899"/>
    </ligand>
</feature>
<feature type="binding site" evidence="9">
    <location>
        <position position="167"/>
    </location>
    <ligand>
        <name>2-[(2R,5Z)-2-carboxy-4-methylthiazol-5(2H)-ylidene]ethyl phosphate</name>
        <dbReference type="ChEBI" id="CHEBI:62899"/>
    </ligand>
</feature>
<proteinExistence type="inferred from homology"/>
<feature type="binding site" evidence="9">
    <location>
        <position position="72"/>
    </location>
    <ligand>
        <name>4-amino-2-methyl-5-(diphosphooxymethyl)pyrimidine</name>
        <dbReference type="ChEBI" id="CHEBI:57841"/>
    </ligand>
</feature>
<keyword evidence="3 9" id="KW-0479">Metal-binding</keyword>
<dbReference type="SUPFAM" id="SSF51391">
    <property type="entry name" value="Thiamin phosphate synthase"/>
    <property type="match status" value="1"/>
</dbReference>
<dbReference type="InterPro" id="IPR034291">
    <property type="entry name" value="TMP_synthase"/>
</dbReference>
<dbReference type="RefSeq" id="WP_143318139.1">
    <property type="nucleotide sequence ID" value="NZ_JACSRA010000033.1"/>
</dbReference>
<dbReference type="Gene3D" id="3.20.20.70">
    <property type="entry name" value="Aldolase class I"/>
    <property type="match status" value="1"/>
</dbReference>
<keyword evidence="2 9" id="KW-0808">Transferase</keyword>
<evidence type="ECO:0000256" key="1">
    <source>
        <dbReference type="ARBA" id="ARBA00005165"/>
    </source>
</evidence>
<evidence type="ECO:0000256" key="7">
    <source>
        <dbReference type="ARBA" id="ARBA00047851"/>
    </source>
</evidence>
<organism evidence="13 14">
    <name type="scientific">Clostridium cibarium</name>
    <dbReference type="NCBI Taxonomy" id="2762247"/>
    <lineage>
        <taxon>Bacteria</taxon>
        <taxon>Bacillati</taxon>
        <taxon>Bacillota</taxon>
        <taxon>Clostridia</taxon>
        <taxon>Eubacteriales</taxon>
        <taxon>Clostridiaceae</taxon>
        <taxon>Clostridium</taxon>
    </lineage>
</organism>
<dbReference type="InterPro" id="IPR022998">
    <property type="entry name" value="ThiamineP_synth_TenI"/>
</dbReference>
<comment type="caution">
    <text evidence="13">The sequence shown here is derived from an EMBL/GenBank/DDBJ whole genome shotgun (WGS) entry which is preliminary data.</text>
</comment>
<dbReference type="Pfam" id="PF02581">
    <property type="entry name" value="TMP-TENI"/>
    <property type="match status" value="1"/>
</dbReference>
<gene>
    <name evidence="9" type="primary">thiE</name>
    <name evidence="13" type="ORF">H9661_16940</name>
</gene>
<dbReference type="PANTHER" id="PTHR20857:SF23">
    <property type="entry name" value="THIAMINE BIOSYNTHETIC BIFUNCTIONAL ENZYME"/>
    <property type="match status" value="1"/>
</dbReference>